<evidence type="ECO:0000256" key="1">
    <source>
        <dbReference type="SAM" id="MobiDB-lite"/>
    </source>
</evidence>
<proteinExistence type="predicted"/>
<feature type="region of interest" description="Disordered" evidence="1">
    <location>
        <begin position="1"/>
        <end position="37"/>
    </location>
</feature>
<keyword evidence="2" id="KW-0472">Membrane</keyword>
<reference evidence="3" key="1">
    <citation type="submission" date="2019-12" db="EMBL/GenBank/DDBJ databases">
        <authorList>
            <person name="Cremers G."/>
        </authorList>
    </citation>
    <scope>NUCLEOTIDE SEQUENCE</scope>
    <source>
        <strain evidence="3">Vvax</strain>
    </source>
</reference>
<name>A0A679JF62_VARPD</name>
<dbReference type="RefSeq" id="WP_339093343.1">
    <property type="nucleotide sequence ID" value="NZ_LR743508.1"/>
</dbReference>
<dbReference type="EMBL" id="LR743508">
    <property type="protein sequence ID" value="CAA2109389.1"/>
    <property type="molecule type" value="Genomic_DNA"/>
</dbReference>
<evidence type="ECO:0000313" key="3">
    <source>
        <dbReference type="EMBL" id="CAA2109389.1"/>
    </source>
</evidence>
<keyword evidence="2" id="KW-0812">Transmembrane</keyword>
<feature type="transmembrane region" description="Helical" evidence="2">
    <location>
        <begin position="103"/>
        <end position="123"/>
    </location>
</feature>
<accession>A0A679JF62</accession>
<protein>
    <recommendedName>
        <fullName evidence="4">Poly-beta-1,6-N-acetyl-D-glucosamine biosynthesis protein PgaD</fullName>
    </recommendedName>
</protein>
<organism evidence="3">
    <name type="scientific">Variovorax paradoxus</name>
    <dbReference type="NCBI Taxonomy" id="34073"/>
    <lineage>
        <taxon>Bacteria</taxon>
        <taxon>Pseudomonadati</taxon>
        <taxon>Pseudomonadota</taxon>
        <taxon>Betaproteobacteria</taxon>
        <taxon>Burkholderiales</taxon>
        <taxon>Comamonadaceae</taxon>
        <taxon>Variovorax</taxon>
    </lineage>
</organism>
<evidence type="ECO:0008006" key="4">
    <source>
        <dbReference type="Google" id="ProtNLM"/>
    </source>
</evidence>
<feature type="compositionally biased region" description="Polar residues" evidence="1">
    <location>
        <begin position="1"/>
        <end position="16"/>
    </location>
</feature>
<evidence type="ECO:0000256" key="2">
    <source>
        <dbReference type="SAM" id="Phobius"/>
    </source>
</evidence>
<dbReference type="AlphaFoldDB" id="A0A679JF62"/>
<gene>
    <name evidence="3" type="ORF">VVAX_05660</name>
</gene>
<keyword evidence="2" id="KW-1133">Transmembrane helix</keyword>
<sequence>MKNPQQLSVPSNTNERPQGAEAPLPPRQRGWAEPQEETPVLDAARVPLSAFMRNKSMPNAVATYAWLRVGRPVLLVLFWAAVALYAWRHFFHVEQVRQDNGLLVIYGLCALGILAGMLLLAPARRRAIRDEQMPERGDDSTVAQLAEYSLLEPRNLSLWQRARRLEVQHDRDGRVTAAADLDTEPALLTPSGQLAPRRKA</sequence>
<feature type="transmembrane region" description="Helical" evidence="2">
    <location>
        <begin position="73"/>
        <end position="91"/>
    </location>
</feature>
<feature type="region of interest" description="Disordered" evidence="1">
    <location>
        <begin position="176"/>
        <end position="200"/>
    </location>
</feature>